<dbReference type="KEGG" id="parq:DSM112329_04301"/>
<feature type="transmembrane region" description="Helical" evidence="2">
    <location>
        <begin position="27"/>
        <end position="53"/>
    </location>
</feature>
<proteinExistence type="predicted"/>
<keyword evidence="2" id="KW-0472">Membrane</keyword>
<keyword evidence="2" id="KW-0812">Transmembrane</keyword>
<dbReference type="EMBL" id="CP114014">
    <property type="protein sequence ID" value="XAY07419.1"/>
    <property type="molecule type" value="Genomic_DNA"/>
</dbReference>
<evidence type="ECO:0000313" key="3">
    <source>
        <dbReference type="EMBL" id="XAY07419.1"/>
    </source>
</evidence>
<keyword evidence="2" id="KW-1133">Transmembrane helix</keyword>
<sequence>MTPPARLDRKSARNLLLVNAVTRPVNLIAALVALVVVAGIAGGAGLLAGLVVLAGMSARTFFDEDEAEKVFREHREQRQGVADGAPPPPPAGVRQRILNAAAPTGPALPPAAKRIDPSTMPEQFAVHLRSAHRTEQSVKDALAQTGKEFSGLGQELSLIIDDMEKTAARANMVNTYVRGQNPTHLQAELNALRANNGSQARIDQLNDQLKSLYRLQRKVEDYVHQLSSLTGALSTVATKVVELALIGDESGGADLLAQARGLREQVDELQNILRDPAV</sequence>
<feature type="region of interest" description="Disordered" evidence="1">
    <location>
        <begin position="72"/>
        <end position="94"/>
    </location>
</feature>
<evidence type="ECO:0000256" key="2">
    <source>
        <dbReference type="SAM" id="Phobius"/>
    </source>
</evidence>
<gene>
    <name evidence="3" type="ORF">DSM112329_04301</name>
</gene>
<name>A0AAU7B0H6_9ACTN</name>
<organism evidence="3">
    <name type="scientific">Paraconexibacter sp. AEG42_29</name>
    <dbReference type="NCBI Taxonomy" id="2997339"/>
    <lineage>
        <taxon>Bacteria</taxon>
        <taxon>Bacillati</taxon>
        <taxon>Actinomycetota</taxon>
        <taxon>Thermoleophilia</taxon>
        <taxon>Solirubrobacterales</taxon>
        <taxon>Paraconexibacteraceae</taxon>
        <taxon>Paraconexibacter</taxon>
    </lineage>
</organism>
<accession>A0AAU7B0H6</accession>
<evidence type="ECO:0000256" key="1">
    <source>
        <dbReference type="SAM" id="MobiDB-lite"/>
    </source>
</evidence>
<protein>
    <submittedName>
        <fullName evidence="3">Uncharacterized protein</fullName>
    </submittedName>
</protein>
<reference evidence="3" key="1">
    <citation type="submission" date="2022-12" db="EMBL/GenBank/DDBJ databases">
        <title>Paraconexibacter alkalitolerans sp. nov. and Baekduia alba sp. nov., isolated from soil and emended description of the genera Paraconexibacter (Chun et al., 2020) and Baekduia (An et al., 2020).</title>
        <authorList>
            <person name="Vieira S."/>
            <person name="Huber K.J."/>
            <person name="Geppert A."/>
            <person name="Wolf J."/>
            <person name="Neumann-Schaal M."/>
            <person name="Muesken M."/>
            <person name="Overmann J."/>
        </authorList>
    </citation>
    <scope>NUCLEOTIDE SEQUENCE</scope>
    <source>
        <strain evidence="3">AEG42_29</strain>
    </source>
</reference>
<dbReference type="AlphaFoldDB" id="A0AAU7B0H6"/>
<dbReference type="RefSeq" id="WP_354698615.1">
    <property type="nucleotide sequence ID" value="NZ_CP114014.1"/>
</dbReference>